<name>A0A226D6N9_FOLCA</name>
<keyword evidence="2" id="KW-1185">Reference proteome</keyword>
<comment type="caution">
    <text evidence="1">The sequence shown here is derived from an EMBL/GenBank/DDBJ whole genome shotgun (WGS) entry which is preliminary data.</text>
</comment>
<dbReference type="Gene3D" id="3.80.10.10">
    <property type="entry name" value="Ribonuclease Inhibitor"/>
    <property type="match status" value="1"/>
</dbReference>
<accession>A0A226D6N9</accession>
<reference evidence="1 2" key="1">
    <citation type="submission" date="2015-12" db="EMBL/GenBank/DDBJ databases">
        <title>The genome of Folsomia candida.</title>
        <authorList>
            <person name="Faddeeva A."/>
            <person name="Derks M.F."/>
            <person name="Anvar Y."/>
            <person name="Smit S."/>
            <person name="Van Straalen N."/>
            <person name="Roelofs D."/>
        </authorList>
    </citation>
    <scope>NUCLEOTIDE SEQUENCE [LARGE SCALE GENOMIC DNA]</scope>
    <source>
        <strain evidence="1 2">VU population</strain>
        <tissue evidence="1">Whole body</tissue>
    </source>
</reference>
<evidence type="ECO:0008006" key="3">
    <source>
        <dbReference type="Google" id="ProtNLM"/>
    </source>
</evidence>
<gene>
    <name evidence="1" type="ORF">Fcan01_24613</name>
</gene>
<protein>
    <recommendedName>
        <fullName evidence="3">F-box domain-containing protein</fullName>
    </recommendedName>
</protein>
<dbReference type="InterPro" id="IPR032675">
    <property type="entry name" value="LRR_dom_sf"/>
</dbReference>
<organism evidence="1 2">
    <name type="scientific">Folsomia candida</name>
    <name type="common">Springtail</name>
    <dbReference type="NCBI Taxonomy" id="158441"/>
    <lineage>
        <taxon>Eukaryota</taxon>
        <taxon>Metazoa</taxon>
        <taxon>Ecdysozoa</taxon>
        <taxon>Arthropoda</taxon>
        <taxon>Hexapoda</taxon>
        <taxon>Collembola</taxon>
        <taxon>Entomobryomorpha</taxon>
        <taxon>Isotomoidea</taxon>
        <taxon>Isotomidae</taxon>
        <taxon>Proisotominae</taxon>
        <taxon>Folsomia</taxon>
    </lineage>
</organism>
<sequence>MESPQEETTSVHQIALNNPIILTEILKKSSTPLKTCRLVCKFWNEMVLSLQNPRLALNLAKQDDDFTCDPVPFFALCYKMDDRLAKWVSTWSDLPEDEMEISGASQAKLMHLCDKFGDLVEILDVIIHDEEDYLNSIHLILQNCCPNLKRLRISSPFTNLYYHNYKKILEGLPPKVNLTFFSVTSKLVTPFLTNFVQEVVNAAPNLAEVTIPWKVFPDLANSKRIHSLTIALDGVRPDDIFQADDKLSQLEKILAQVGDQLVTLRFGSVTDKAVIPTGFNSFKYSGFNLPKKMSKLQYFRNHMVDIFECGDFLQNTKSLKTLVLGKAFTWLKSLDEILKNIFAKKKIFGNGTSLTLREIHDLRLFDGLKAAFPNLERLALDTYGETDWRGRVSEMELDVVLRACVGWKSLKHLDLALPTFPEEIAYVIHDLLYAGDLYKRLKTLQIMGHREILRCTLTDEELEKFKQVIVALDAVEDKVIIDNFSFGQESVSNIKDFIRANKMNLPKFAIFLGGSLS</sequence>
<dbReference type="SUPFAM" id="SSF52047">
    <property type="entry name" value="RNI-like"/>
    <property type="match status" value="1"/>
</dbReference>
<evidence type="ECO:0000313" key="2">
    <source>
        <dbReference type="Proteomes" id="UP000198287"/>
    </source>
</evidence>
<dbReference type="AlphaFoldDB" id="A0A226D6N9"/>
<evidence type="ECO:0000313" key="1">
    <source>
        <dbReference type="EMBL" id="OXA40790.1"/>
    </source>
</evidence>
<dbReference type="Proteomes" id="UP000198287">
    <property type="component" value="Unassembled WGS sequence"/>
</dbReference>
<dbReference type="EMBL" id="LNIX01000032">
    <property type="protein sequence ID" value="OXA40790.1"/>
    <property type="molecule type" value="Genomic_DNA"/>
</dbReference>
<proteinExistence type="predicted"/>